<protein>
    <submittedName>
        <fullName evidence="3">Lantibiotic biosynthesis dehydratase-like protein</fullName>
    </submittedName>
</protein>
<proteinExistence type="predicted"/>
<feature type="domain" description="Lantibiotic dehydratase N-terminal" evidence="1">
    <location>
        <begin position="174"/>
        <end position="840"/>
    </location>
</feature>
<sequence>MDPRDGADVSNIALKTVEPVGHDRDPDRISTVLSPLFLFRLAGLPLAALGAIESCNVRTLVERIDGHQATLQALAEPLSAQLHGIINVLAKDDALRTDMRELIELKRAVHNGRAPKRAAALDVARRYLDGAQAAQLDAWAAAAQGQKDSLAGCADALAQDLEASRVAIHGWANRPVFQRALQIANAQLEEKLDRYFARPEAQITHKHRLLDNALFGYFLRACTKTSPFSTFGIVSHGLWSDLPAAAPAHLAQGFGYRTRTRLNAALLARMASSIAKAKIARATVELRLNPTALVNEDRVHFLRLRSRPLSRLMAFGSLTSHGMFSIALTDPLRRMLELLRATPALPFRSLVEALAGNGQSPGEVTSWLMYLLDVGLVESTDTYDAGSYRDLLEHVRRGAAEIGADVLTRFVERADAITGQMDTDDVARRRELLGGIAAAVGDLETEADGLQLKLESSTIFYEDAALDGGRHGLPFAGNAELIGNLKTLQQLQPVFDVNAPLRAALAEYFKKRFGAGGVCTDVPRFSEEFARECAGPFQNVSAEAKTIEYFDASFDTRHSANIRASRVLHSLRNLTLRHLRSLGRAGGTDEMVIDPARLAALRSQMPTRLHGVYSGSLFMQPCAGDARQWVLNKVYGGSGQLMSRLLYLWQDDRDDLATRTLRAYIAANVPPDTVVAELPGNGDSNLNFHPVLVDHVIGGAPRTDGPHERVHIPLAELLIRHDPPTDTLELVSARDGRRVLPVYLGGLVSELLPDVQKMLLLFGVATSVSLPSWDRLFHAREVTAIDAYPRVRVGNVVVLRRMWAIAPALVPRRAPGESDAELYLRTRNWCREHGVPARSYITFTRTDSVEANQRKPMFFDLASIRSLLAFQKELEKHEGVLWLAEPLPDPVPDGARHHCEYIFDLTSITRS</sequence>
<accession>A0A562PNL6</accession>
<dbReference type="EMBL" id="VLKW01000006">
    <property type="protein sequence ID" value="TWI45800.1"/>
    <property type="molecule type" value="Genomic_DNA"/>
</dbReference>
<reference evidence="3" key="2">
    <citation type="submission" date="2019-07" db="EMBL/GenBank/DDBJ databases">
        <authorList>
            <person name="Whitman W."/>
            <person name="Huntemann M."/>
            <person name="Clum A."/>
            <person name="Pillay M."/>
            <person name="Palaniappan K."/>
            <person name="Varghese N."/>
            <person name="Mikhailova N."/>
            <person name="Stamatis D."/>
            <person name="Reddy T."/>
            <person name="Daum C."/>
            <person name="Shapiro N."/>
            <person name="Ivanova N."/>
            <person name="Kyrpides N."/>
            <person name="Woyke T."/>
        </authorList>
    </citation>
    <scope>NUCLEOTIDE SEQUENCE</scope>
    <source>
        <strain evidence="3">CGMCC 1.10685</strain>
    </source>
</reference>
<evidence type="ECO:0000259" key="1">
    <source>
        <dbReference type="Pfam" id="PF04738"/>
    </source>
</evidence>
<evidence type="ECO:0000313" key="5">
    <source>
        <dbReference type="Proteomes" id="UP000437862"/>
    </source>
</evidence>
<dbReference type="AlphaFoldDB" id="A0A562PNL6"/>
<dbReference type="Proteomes" id="UP000315112">
    <property type="component" value="Unassembled WGS sequence"/>
</dbReference>
<evidence type="ECO:0000313" key="2">
    <source>
        <dbReference type="EMBL" id="QGZ40726.1"/>
    </source>
</evidence>
<organism evidence="3 4">
    <name type="scientific">Pseudoduganella flava</name>
    <dbReference type="NCBI Taxonomy" id="871742"/>
    <lineage>
        <taxon>Bacteria</taxon>
        <taxon>Pseudomonadati</taxon>
        <taxon>Pseudomonadota</taxon>
        <taxon>Betaproteobacteria</taxon>
        <taxon>Burkholderiales</taxon>
        <taxon>Oxalobacteraceae</taxon>
        <taxon>Telluria group</taxon>
        <taxon>Pseudoduganella</taxon>
    </lineage>
</organism>
<reference evidence="2 5" key="3">
    <citation type="submission" date="2019-12" db="EMBL/GenBank/DDBJ databases">
        <title>Draft Genome Sequences of Six Type Strains of the Genus Massilia.</title>
        <authorList>
            <person name="Miess H."/>
            <person name="Frediansyah A."/>
            <person name="Goeker M."/>
            <person name="Gross H."/>
        </authorList>
    </citation>
    <scope>NUCLEOTIDE SEQUENCE [LARGE SCALE GENOMIC DNA]</scope>
    <source>
        <strain evidence="2 5">DSM 26639</strain>
    </source>
</reference>
<gene>
    <name evidence="2" type="ORF">GO485_17745</name>
    <name evidence="3" type="ORF">IP92_03227</name>
</gene>
<evidence type="ECO:0000313" key="3">
    <source>
        <dbReference type="EMBL" id="TWI45800.1"/>
    </source>
</evidence>
<dbReference type="Proteomes" id="UP000437862">
    <property type="component" value="Chromosome"/>
</dbReference>
<reference evidence="3 4" key="1">
    <citation type="journal article" date="2015" name="Stand. Genomic Sci.">
        <title>Genomic Encyclopedia of Bacterial and Archaeal Type Strains, Phase III: the genomes of soil and plant-associated and newly described type strains.</title>
        <authorList>
            <person name="Whitman W.B."/>
            <person name="Woyke T."/>
            <person name="Klenk H.P."/>
            <person name="Zhou Y."/>
            <person name="Lilburn T.G."/>
            <person name="Beck B.J."/>
            <person name="De Vos P."/>
            <person name="Vandamme P."/>
            <person name="Eisen J.A."/>
            <person name="Garrity G."/>
            <person name="Hugenholtz P."/>
            <person name="Kyrpides N.C."/>
        </authorList>
    </citation>
    <scope>NUCLEOTIDE SEQUENCE [LARGE SCALE GENOMIC DNA]</scope>
    <source>
        <strain evidence="3 4">CGMCC 1.10685</strain>
    </source>
</reference>
<dbReference type="InterPro" id="IPR006827">
    <property type="entry name" value="Lant_deHydtase_N"/>
</dbReference>
<evidence type="ECO:0000313" key="4">
    <source>
        <dbReference type="Proteomes" id="UP000315112"/>
    </source>
</evidence>
<name>A0A562PNL6_9BURK</name>
<dbReference type="EMBL" id="CP046904">
    <property type="protein sequence ID" value="QGZ40726.1"/>
    <property type="molecule type" value="Genomic_DNA"/>
</dbReference>
<keyword evidence="5" id="KW-1185">Reference proteome</keyword>
<dbReference type="Pfam" id="PF04738">
    <property type="entry name" value="Lant_dehydr_N"/>
    <property type="match status" value="1"/>
</dbReference>